<feature type="domain" description="Acyltransferase 3" evidence="2">
    <location>
        <begin position="18"/>
        <end position="299"/>
    </location>
</feature>
<feature type="transmembrane region" description="Helical" evidence="1">
    <location>
        <begin position="159"/>
        <end position="180"/>
    </location>
</feature>
<feature type="transmembrane region" description="Helical" evidence="1">
    <location>
        <begin position="225"/>
        <end position="243"/>
    </location>
</feature>
<feature type="transmembrane region" description="Helical" evidence="1">
    <location>
        <begin position="126"/>
        <end position="147"/>
    </location>
</feature>
<dbReference type="GO" id="GO:0016746">
    <property type="term" value="F:acyltransferase activity"/>
    <property type="evidence" value="ECO:0007669"/>
    <property type="project" value="UniProtKB-KW"/>
</dbReference>
<keyword evidence="1" id="KW-1133">Transmembrane helix</keyword>
<dbReference type="PANTHER" id="PTHR23028">
    <property type="entry name" value="ACETYLTRANSFERASE"/>
    <property type="match status" value="1"/>
</dbReference>
<dbReference type="EC" id="2.3.-.-" evidence="3"/>
<dbReference type="EMBL" id="JBHTEK010000001">
    <property type="protein sequence ID" value="MFC7669631.1"/>
    <property type="molecule type" value="Genomic_DNA"/>
</dbReference>
<reference evidence="4" key="1">
    <citation type="journal article" date="2019" name="Int. J. Syst. Evol. Microbiol.">
        <title>The Global Catalogue of Microorganisms (GCM) 10K type strain sequencing project: providing services to taxonomists for standard genome sequencing and annotation.</title>
        <authorList>
            <consortium name="The Broad Institute Genomics Platform"/>
            <consortium name="The Broad Institute Genome Sequencing Center for Infectious Disease"/>
            <person name="Wu L."/>
            <person name="Ma J."/>
        </authorList>
    </citation>
    <scope>NUCLEOTIDE SEQUENCE [LARGE SCALE GENOMIC DNA]</scope>
    <source>
        <strain evidence="4">JCM 19635</strain>
    </source>
</reference>
<feature type="transmembrane region" description="Helical" evidence="1">
    <location>
        <begin position="192"/>
        <end position="213"/>
    </location>
</feature>
<comment type="caution">
    <text evidence="3">The sequence shown here is derived from an EMBL/GenBank/DDBJ whole genome shotgun (WGS) entry which is preliminary data.</text>
</comment>
<feature type="transmembrane region" description="Helical" evidence="1">
    <location>
        <begin position="264"/>
        <end position="281"/>
    </location>
</feature>
<dbReference type="InterPro" id="IPR002656">
    <property type="entry name" value="Acyl_transf_3_dom"/>
</dbReference>
<sequence length="331" mass="37718">MCSAVFSSPSATRTASSPAWAWARTYLQNRVARIYPMYLLLTVVTFALIQYVGSPWTWYDYQQQWDSLIARDKLFALFANLTLTRAYFDRLQFMGVYTAWSLTVEETFYLCAPLILLTVRQRAWRLVPWVVGLLGLGVLLVKLLPAYRYMGFMAGGQHLFAFTFFGRASEFAAGMALAIWLRRHPAARVGPWLTVAGVAGLLAFQLFYSLNLWDKKTNWPVDTAWHLPYSLPVAVLFAGLVLERTWLRRLLETKLFDQLGKSSYIFYLIHVGIIDQGFRAYLSGNVWVRLLGYILVSFALYKLVEHPLFNLLRSRRAVSSIPAAKPVAAAS</sequence>
<dbReference type="Proteomes" id="UP001596513">
    <property type="component" value="Unassembled WGS sequence"/>
</dbReference>
<feature type="transmembrane region" description="Helical" evidence="1">
    <location>
        <begin position="97"/>
        <end position="119"/>
    </location>
</feature>
<evidence type="ECO:0000313" key="4">
    <source>
        <dbReference type="Proteomes" id="UP001596513"/>
    </source>
</evidence>
<keyword evidence="3" id="KW-0808">Transferase</keyword>
<keyword evidence="1" id="KW-0812">Transmembrane</keyword>
<protein>
    <submittedName>
        <fullName evidence="3">Acyltransferase family protein</fullName>
        <ecNumber evidence="3">2.3.-.-</ecNumber>
    </submittedName>
</protein>
<dbReference type="PANTHER" id="PTHR23028:SF53">
    <property type="entry name" value="ACYL_TRANSF_3 DOMAIN-CONTAINING PROTEIN"/>
    <property type="match status" value="1"/>
</dbReference>
<keyword evidence="4" id="KW-1185">Reference proteome</keyword>
<keyword evidence="3" id="KW-0012">Acyltransferase</keyword>
<evidence type="ECO:0000313" key="3">
    <source>
        <dbReference type="EMBL" id="MFC7669631.1"/>
    </source>
</evidence>
<dbReference type="Pfam" id="PF01757">
    <property type="entry name" value="Acyl_transf_3"/>
    <property type="match status" value="1"/>
</dbReference>
<evidence type="ECO:0000256" key="1">
    <source>
        <dbReference type="SAM" id="Phobius"/>
    </source>
</evidence>
<evidence type="ECO:0000259" key="2">
    <source>
        <dbReference type="Pfam" id="PF01757"/>
    </source>
</evidence>
<accession>A0ABW2U9W1</accession>
<name>A0ABW2U9W1_9BACT</name>
<gene>
    <name evidence="3" type="ORF">ACFQT0_21370</name>
</gene>
<organism evidence="3 4">
    <name type="scientific">Hymenobacter humi</name>
    <dbReference type="NCBI Taxonomy" id="1411620"/>
    <lineage>
        <taxon>Bacteria</taxon>
        <taxon>Pseudomonadati</taxon>
        <taxon>Bacteroidota</taxon>
        <taxon>Cytophagia</taxon>
        <taxon>Cytophagales</taxon>
        <taxon>Hymenobacteraceae</taxon>
        <taxon>Hymenobacter</taxon>
    </lineage>
</organism>
<proteinExistence type="predicted"/>
<dbReference type="InterPro" id="IPR050879">
    <property type="entry name" value="Acyltransferase_3"/>
</dbReference>
<feature type="transmembrane region" description="Helical" evidence="1">
    <location>
        <begin position="287"/>
        <end position="304"/>
    </location>
</feature>
<dbReference type="RefSeq" id="WP_380205122.1">
    <property type="nucleotide sequence ID" value="NZ_JBHTEK010000001.1"/>
</dbReference>
<keyword evidence="1" id="KW-0472">Membrane</keyword>
<feature type="transmembrane region" description="Helical" evidence="1">
    <location>
        <begin position="34"/>
        <end position="53"/>
    </location>
</feature>